<reference evidence="2 3" key="1">
    <citation type="submission" date="2018-08" db="EMBL/GenBank/DDBJ databases">
        <title>Hydrogenophaga sp. LA-38 isolated from sludge.</title>
        <authorList>
            <person name="Im W.-T."/>
        </authorList>
    </citation>
    <scope>NUCLEOTIDE SEQUENCE [LARGE SCALE GENOMIC DNA]</scope>
    <source>
        <strain evidence="2 3">LA-38</strain>
    </source>
</reference>
<evidence type="ECO:0000313" key="2">
    <source>
        <dbReference type="EMBL" id="RFP79242.1"/>
    </source>
</evidence>
<proteinExistence type="predicted"/>
<name>A0A372EJX8_9BURK</name>
<dbReference type="InterPro" id="IPR027417">
    <property type="entry name" value="P-loop_NTPase"/>
</dbReference>
<dbReference type="GO" id="GO:0005524">
    <property type="term" value="F:ATP binding"/>
    <property type="evidence" value="ECO:0007669"/>
    <property type="project" value="UniProtKB-KW"/>
</dbReference>
<sequence length="421" mass="47042">MKAEDPSNPYAGNLLTECLPGIQSSDATLSSLLYLPPEPTDLGSTPKHVRLHDLMSVRDLHVPTLVERRLFHSIDLMVRQGYSYRDPRQASTWASVSGDATRAGIRIPQATAAAVEGLSGVGKTQACLRCLHAFGPQVIRHERFPKVIGGLTQVLWLSVEAPPSGRSSDLARALMLAWDEATGGRRFDNWLAKERIPDGMRALDEWRQVAVSGFLGILHLDEIQNLFKISSLKQRVNRAGTAERPEISIVEDRVVRWFLNLVNTGQIPVLVSGTPDGIGALTSRLSTLQRLNTAGYHRFEQFSDHTAPRFRSQFLDVLARYQYVQKKLPIDDNLAKLIIDLTAGIQRVIIALWIAAHRVAFERADDSLRLEDFITAAQTWLEPLAPAVAAIREGSPSKMAMYEDLVLRDTPFWSEFWSRFS</sequence>
<keyword evidence="2" id="KW-0547">Nucleotide-binding</keyword>
<evidence type="ECO:0000259" key="1">
    <source>
        <dbReference type="Pfam" id="PF13401"/>
    </source>
</evidence>
<evidence type="ECO:0000313" key="3">
    <source>
        <dbReference type="Proteomes" id="UP000261931"/>
    </source>
</evidence>
<protein>
    <submittedName>
        <fullName evidence="2">ATP-binding protein</fullName>
    </submittedName>
</protein>
<dbReference type="RefSeq" id="WP_116958701.1">
    <property type="nucleotide sequence ID" value="NZ_JBBCKC010000070.1"/>
</dbReference>
<keyword evidence="2" id="KW-0067">ATP-binding</keyword>
<dbReference type="Gene3D" id="3.40.50.300">
    <property type="entry name" value="P-loop containing nucleotide triphosphate hydrolases"/>
    <property type="match status" value="1"/>
</dbReference>
<dbReference type="AlphaFoldDB" id="A0A372EJX8"/>
<dbReference type="EMBL" id="QVLS01000005">
    <property type="protein sequence ID" value="RFP79242.1"/>
    <property type="molecule type" value="Genomic_DNA"/>
</dbReference>
<dbReference type="SUPFAM" id="SSF52540">
    <property type="entry name" value="P-loop containing nucleoside triphosphate hydrolases"/>
    <property type="match status" value="1"/>
</dbReference>
<dbReference type="InterPro" id="IPR049945">
    <property type="entry name" value="AAA_22"/>
</dbReference>
<dbReference type="GO" id="GO:0016887">
    <property type="term" value="F:ATP hydrolysis activity"/>
    <property type="evidence" value="ECO:0007669"/>
    <property type="project" value="InterPro"/>
</dbReference>
<dbReference type="Proteomes" id="UP000261931">
    <property type="component" value="Unassembled WGS sequence"/>
</dbReference>
<accession>A0A372EJX8</accession>
<dbReference type="Pfam" id="PF13401">
    <property type="entry name" value="AAA_22"/>
    <property type="match status" value="1"/>
</dbReference>
<comment type="caution">
    <text evidence="2">The sequence shown here is derived from an EMBL/GenBank/DDBJ whole genome shotgun (WGS) entry which is preliminary data.</text>
</comment>
<feature type="domain" description="ORC1/DEAH AAA+ ATPase" evidence="1">
    <location>
        <begin position="110"/>
        <end position="276"/>
    </location>
</feature>
<organism evidence="2 3">
    <name type="scientific">Hydrogenophaga borbori</name>
    <dbReference type="NCBI Taxonomy" id="2294117"/>
    <lineage>
        <taxon>Bacteria</taxon>
        <taxon>Pseudomonadati</taxon>
        <taxon>Pseudomonadota</taxon>
        <taxon>Betaproteobacteria</taxon>
        <taxon>Burkholderiales</taxon>
        <taxon>Comamonadaceae</taxon>
        <taxon>Hydrogenophaga</taxon>
    </lineage>
</organism>
<gene>
    <name evidence="2" type="ORF">DY262_09680</name>
</gene>
<keyword evidence="3" id="KW-1185">Reference proteome</keyword>